<evidence type="ECO:0000256" key="3">
    <source>
        <dbReference type="ARBA" id="ARBA00022801"/>
    </source>
</evidence>
<evidence type="ECO:0000256" key="7">
    <source>
        <dbReference type="SAM" id="Phobius"/>
    </source>
</evidence>
<dbReference type="EMBL" id="UPTC01000066">
    <property type="protein sequence ID" value="VBB26071.1"/>
    <property type="molecule type" value="Genomic_DNA"/>
</dbReference>
<feature type="binding site" evidence="6">
    <location>
        <position position="452"/>
    </location>
    <ligand>
        <name>Ca(2+)</name>
        <dbReference type="ChEBI" id="CHEBI:29108"/>
    </ligand>
</feature>
<dbReference type="SUPFAM" id="SSF101887">
    <property type="entry name" value="Apyrase"/>
    <property type="match status" value="1"/>
</dbReference>
<evidence type="ECO:0000256" key="4">
    <source>
        <dbReference type="ARBA" id="ARBA00022837"/>
    </source>
</evidence>
<feature type="binding site" evidence="6">
    <location>
        <position position="222"/>
    </location>
    <ligand>
        <name>Ca(2+)</name>
        <dbReference type="ChEBI" id="CHEBI:29108"/>
    </ligand>
</feature>
<dbReference type="Pfam" id="PF06079">
    <property type="entry name" value="Apyrase"/>
    <property type="match status" value="1"/>
</dbReference>
<reference evidence="8 9" key="1">
    <citation type="submission" date="2018-08" db="EMBL/GenBank/DDBJ databases">
        <authorList>
            <person name="Laetsch R D."/>
            <person name="Stevens L."/>
            <person name="Kumar S."/>
            <person name="Blaxter L. M."/>
        </authorList>
    </citation>
    <scope>NUCLEOTIDE SEQUENCE [LARGE SCALE GENOMIC DNA]</scope>
</reference>
<dbReference type="GO" id="GO:0004382">
    <property type="term" value="F:GDP phosphatase activity"/>
    <property type="evidence" value="ECO:0007669"/>
    <property type="project" value="TreeGrafter"/>
</dbReference>
<dbReference type="PANTHER" id="PTHR13023">
    <property type="entry name" value="APYRASE"/>
    <property type="match status" value="1"/>
</dbReference>
<dbReference type="AlphaFoldDB" id="A0A498S3D7"/>
<keyword evidence="3" id="KW-0378">Hydrolase</keyword>
<dbReference type="GO" id="GO:0045134">
    <property type="term" value="F:UDP phosphatase activity"/>
    <property type="evidence" value="ECO:0007669"/>
    <property type="project" value="TreeGrafter"/>
</dbReference>
<gene>
    <name evidence="8" type="ORF">NAV_LOCUS901</name>
</gene>
<keyword evidence="7" id="KW-0812">Transmembrane</keyword>
<keyword evidence="4 6" id="KW-0106">Calcium</keyword>
<evidence type="ECO:0008006" key="10">
    <source>
        <dbReference type="Google" id="ProtNLM"/>
    </source>
</evidence>
<proteinExistence type="inferred from homology"/>
<comment type="cofactor">
    <cofactor evidence="1 6">
        <name>Ca(2+)</name>
        <dbReference type="ChEBI" id="CHEBI:29108"/>
    </cofactor>
</comment>
<feature type="binding site" evidence="6">
    <location>
        <position position="221"/>
    </location>
    <ligand>
        <name>Ca(2+)</name>
        <dbReference type="ChEBI" id="CHEBI:29108"/>
    </ligand>
</feature>
<dbReference type="OrthoDB" id="25028at2759"/>
<feature type="binding site" evidence="6">
    <location>
        <position position="398"/>
    </location>
    <ligand>
        <name>Ca(2+)</name>
        <dbReference type="ChEBI" id="CHEBI:29108"/>
    </ligand>
</feature>
<keyword evidence="2 6" id="KW-0479">Metal-binding</keyword>
<dbReference type="InterPro" id="IPR036258">
    <property type="entry name" value="Apyrase_sf"/>
</dbReference>
<evidence type="ECO:0000313" key="8">
    <source>
        <dbReference type="EMBL" id="VBB26071.1"/>
    </source>
</evidence>
<keyword evidence="7" id="KW-1133">Transmembrane helix</keyword>
<evidence type="ECO:0000256" key="6">
    <source>
        <dbReference type="PIRSR" id="PIRSR609283-1"/>
    </source>
</evidence>
<organism evidence="8 9">
    <name type="scientific">Acanthocheilonema viteae</name>
    <name type="common">Filarial nematode worm</name>
    <name type="synonym">Dipetalonema viteae</name>
    <dbReference type="NCBI Taxonomy" id="6277"/>
    <lineage>
        <taxon>Eukaryota</taxon>
        <taxon>Metazoa</taxon>
        <taxon>Ecdysozoa</taxon>
        <taxon>Nematoda</taxon>
        <taxon>Chromadorea</taxon>
        <taxon>Rhabditida</taxon>
        <taxon>Spirurina</taxon>
        <taxon>Spiruromorpha</taxon>
        <taxon>Filarioidea</taxon>
        <taxon>Onchocercidae</taxon>
        <taxon>Acanthocheilonema</taxon>
    </lineage>
</organism>
<evidence type="ECO:0000256" key="5">
    <source>
        <dbReference type="ARBA" id="ARBA00025738"/>
    </source>
</evidence>
<feature type="transmembrane region" description="Helical" evidence="7">
    <location>
        <begin position="85"/>
        <end position="107"/>
    </location>
</feature>
<dbReference type="Gene3D" id="2.120.10.100">
    <property type="entry name" value="Apyrase"/>
    <property type="match status" value="1"/>
</dbReference>
<comment type="similarity">
    <text evidence="5">Belongs to the apyrase family.</text>
</comment>
<dbReference type="STRING" id="6277.A0A498S3D7"/>
<protein>
    <recommendedName>
        <fullName evidence="10">Apyrase</fullName>
    </recommendedName>
</protein>
<evidence type="ECO:0000313" key="9">
    <source>
        <dbReference type="Proteomes" id="UP000276991"/>
    </source>
</evidence>
<keyword evidence="9" id="KW-1185">Reference proteome</keyword>
<name>A0A498S3D7_ACAVI</name>
<evidence type="ECO:0000256" key="2">
    <source>
        <dbReference type="ARBA" id="ARBA00022723"/>
    </source>
</evidence>
<feature type="binding site" evidence="6">
    <location>
        <position position="268"/>
    </location>
    <ligand>
        <name>Ca(2+)</name>
        <dbReference type="ChEBI" id="CHEBI:29108"/>
    </ligand>
</feature>
<dbReference type="Proteomes" id="UP000276991">
    <property type="component" value="Unassembled WGS sequence"/>
</dbReference>
<keyword evidence="7" id="KW-0472">Membrane</keyword>
<dbReference type="FunFam" id="2.120.10.100:FF:000001">
    <property type="entry name" value="Soluble calcium-activated nucleotidase 1"/>
    <property type="match status" value="1"/>
</dbReference>
<accession>A0A498S3D7</accession>
<dbReference type="GO" id="GO:0005509">
    <property type="term" value="F:calcium ion binding"/>
    <property type="evidence" value="ECO:0007669"/>
    <property type="project" value="InterPro"/>
</dbReference>
<dbReference type="GO" id="GO:0030166">
    <property type="term" value="P:proteoglycan biosynthetic process"/>
    <property type="evidence" value="ECO:0007669"/>
    <property type="project" value="TreeGrafter"/>
</dbReference>
<feature type="binding site" evidence="6">
    <location>
        <position position="337"/>
    </location>
    <ligand>
        <name>Ca(2+)</name>
        <dbReference type="ChEBI" id="CHEBI:29108"/>
    </ligand>
</feature>
<dbReference type="InterPro" id="IPR009283">
    <property type="entry name" value="Apyrase"/>
</dbReference>
<evidence type="ECO:0000256" key="1">
    <source>
        <dbReference type="ARBA" id="ARBA00001913"/>
    </source>
</evidence>
<dbReference type="PANTHER" id="PTHR13023:SF3">
    <property type="entry name" value="SOLUBLE CALCIUM-ACTIVATED NUCLEOTIDASE 1"/>
    <property type="match status" value="1"/>
</dbReference>
<sequence>MEQVFSSNSSIWYGLIVATLEPVRIVRLRRPELLPHLIRSLAELPFERRAEHVSRRFAFELQEVPNWNLSKGKESGRDVFRFDRFSTGSSLTVAVLITVLCAAFIALTKNMQKPGCYRRPYNTSQLGFIIRLEFGNGFSDFFIGREVLLADGSHQFRIMVVTDLDKSSKHPTEENLWQSFIEFGVLTVNKEYTKASLQWNVNEQISIYSTIAGGGRSMELSDLVIFDGNLLSVDDRTGIIYRIEKNLAYPWIYLSDGDGNTTKGFKGEWMTVKDGNLYIGGLGKEWTTAKGVFVNENPMWIKFVTPEGSVEHISWVEEYKKLRSAVGIEWPGYMIHESVQWSEIKRKWFFLPRRASKLAYTEAEDEERGTNYLLIASEDFSNIRYQQIGPISSGRGFSAFQFVPGTNDRVIVALKSEEKDGLPVASYVTIFNYETNHILLEEMPLFGKFKYEGIAFV</sequence>